<sequence length="151" mass="17315">MHITFEILSFLLLPILLARGEIQWNEDCNFEQSIDLGASFYFRSPNYPAQYQPETNCKLKAATNWANNQLELKCNIDIPKDKKGCINHRMVVITFVDSVENPKSTRVYCGKREFTETILDPKKYAQMYVEFTSNGNKTGKFACTVSNKGVK</sequence>
<comment type="caution">
    <text evidence="2">Lacks conserved residue(s) required for the propagation of feature annotation.</text>
</comment>
<dbReference type="AlphaFoldDB" id="A0A6I8VXZ0"/>
<keyword evidence="1" id="KW-1015">Disulfide bond</keyword>
<dbReference type="Gene3D" id="2.60.120.290">
    <property type="entry name" value="Spermadhesin, CUB domain"/>
    <property type="match status" value="1"/>
</dbReference>
<evidence type="ECO:0000313" key="6">
    <source>
        <dbReference type="RefSeq" id="XP_033235965.1"/>
    </source>
</evidence>
<dbReference type="RefSeq" id="XP_033235965.1">
    <property type="nucleotide sequence ID" value="XM_033380074.1"/>
</dbReference>
<evidence type="ECO:0000256" key="2">
    <source>
        <dbReference type="PROSITE-ProRule" id="PRU00059"/>
    </source>
</evidence>
<organism evidence="5 6">
    <name type="scientific">Drosophila pseudoobscura pseudoobscura</name>
    <name type="common">Fruit fly</name>
    <dbReference type="NCBI Taxonomy" id="46245"/>
    <lineage>
        <taxon>Eukaryota</taxon>
        <taxon>Metazoa</taxon>
        <taxon>Ecdysozoa</taxon>
        <taxon>Arthropoda</taxon>
        <taxon>Hexapoda</taxon>
        <taxon>Insecta</taxon>
        <taxon>Pterygota</taxon>
        <taxon>Neoptera</taxon>
        <taxon>Endopterygota</taxon>
        <taxon>Diptera</taxon>
        <taxon>Brachycera</taxon>
        <taxon>Muscomorpha</taxon>
        <taxon>Ephydroidea</taxon>
        <taxon>Drosophilidae</taxon>
        <taxon>Drosophila</taxon>
        <taxon>Sophophora</taxon>
    </lineage>
</organism>
<dbReference type="SUPFAM" id="SSF49854">
    <property type="entry name" value="Spermadhesin, CUB domain"/>
    <property type="match status" value="1"/>
</dbReference>
<evidence type="ECO:0000313" key="5">
    <source>
        <dbReference type="Proteomes" id="UP000001819"/>
    </source>
</evidence>
<evidence type="ECO:0000259" key="4">
    <source>
        <dbReference type="PROSITE" id="PS01180"/>
    </source>
</evidence>
<feature type="signal peptide" evidence="3">
    <location>
        <begin position="1"/>
        <end position="20"/>
    </location>
</feature>
<evidence type="ECO:0000256" key="3">
    <source>
        <dbReference type="SAM" id="SignalP"/>
    </source>
</evidence>
<dbReference type="InParanoid" id="A0A6I8VXZ0"/>
<dbReference type="InterPro" id="IPR000859">
    <property type="entry name" value="CUB_dom"/>
</dbReference>
<dbReference type="KEGG" id="dpo:117184041"/>
<dbReference type="Proteomes" id="UP000001819">
    <property type="component" value="Chromosome 4"/>
</dbReference>
<accession>A0A6I8VXZ0</accession>
<gene>
    <name evidence="6" type="primary">LOC117184041</name>
</gene>
<keyword evidence="5" id="KW-1185">Reference proteome</keyword>
<proteinExistence type="predicted"/>
<keyword evidence="3" id="KW-0732">Signal</keyword>
<dbReference type="InterPro" id="IPR035914">
    <property type="entry name" value="Sperma_CUB_dom_sf"/>
</dbReference>
<protein>
    <recommendedName>
        <fullName evidence="4">CUB domain-containing protein</fullName>
    </recommendedName>
</protein>
<feature type="domain" description="CUB" evidence="4">
    <location>
        <begin position="28"/>
        <end position="151"/>
    </location>
</feature>
<feature type="chain" id="PRO_5026143682" description="CUB domain-containing protein" evidence="3">
    <location>
        <begin position="21"/>
        <end position="151"/>
    </location>
</feature>
<dbReference type="Pfam" id="PF00431">
    <property type="entry name" value="CUB"/>
    <property type="match status" value="1"/>
</dbReference>
<dbReference type="PROSITE" id="PS01180">
    <property type="entry name" value="CUB"/>
    <property type="match status" value="1"/>
</dbReference>
<name>A0A6I8VXZ0_DROPS</name>
<reference evidence="6" key="1">
    <citation type="submission" date="2025-08" db="UniProtKB">
        <authorList>
            <consortium name="RefSeq"/>
        </authorList>
    </citation>
    <scope>IDENTIFICATION</scope>
    <source>
        <strain evidence="6">MV-25-SWS-2005</strain>
        <tissue evidence="6">Whole body</tissue>
    </source>
</reference>
<evidence type="ECO:0000256" key="1">
    <source>
        <dbReference type="ARBA" id="ARBA00023157"/>
    </source>
</evidence>